<name>A0A3M2L363_9ACTN</name>
<sequence length="279" mass="31019">MTTLHRLPLTPPPIRNETLGSYLHRLAMANNRPARSLAALLGPPPIGFSPISDDTSGWTPQSPANLAALTGRRVEKLARALPALASFLAVPCDHPTQLIGRACRCCSARRRAGTASVFTYIPIHQHLCIRHQRWTRATIDIPLAKLPAVLQAQHRLTRLAHRHRSDEIKDAFCSAQKILRGWTTTQLPIDLTPDWNSRLERIRDHPPGRGISSQDQQLVASFPDTVTLTALVLSPPTGSDARTTYLAATTELEDRYARPYNAPGIRDPLYQYFRKSQIA</sequence>
<evidence type="ECO:0000313" key="3">
    <source>
        <dbReference type="Proteomes" id="UP000282674"/>
    </source>
</evidence>
<protein>
    <recommendedName>
        <fullName evidence="1">TniQ domain-containing protein</fullName>
    </recommendedName>
</protein>
<evidence type="ECO:0000313" key="2">
    <source>
        <dbReference type="EMBL" id="RMI31130.1"/>
    </source>
</evidence>
<keyword evidence="3" id="KW-1185">Reference proteome</keyword>
<dbReference type="OrthoDB" id="4098653at2"/>
<gene>
    <name evidence="2" type="ORF">EBO15_42645</name>
</gene>
<dbReference type="InterPro" id="IPR009492">
    <property type="entry name" value="TniQ"/>
</dbReference>
<proteinExistence type="predicted"/>
<dbReference type="Proteomes" id="UP000282674">
    <property type="component" value="Unassembled WGS sequence"/>
</dbReference>
<accession>A0A3M2L363</accession>
<evidence type="ECO:0000259" key="1">
    <source>
        <dbReference type="Pfam" id="PF06527"/>
    </source>
</evidence>
<dbReference type="AlphaFoldDB" id="A0A3M2L363"/>
<dbReference type="EMBL" id="RFFG01000216">
    <property type="protein sequence ID" value="RMI31130.1"/>
    <property type="molecule type" value="Genomic_DNA"/>
</dbReference>
<organism evidence="2 3">
    <name type="scientific">Actinomadura harenae</name>
    <dbReference type="NCBI Taxonomy" id="2483351"/>
    <lineage>
        <taxon>Bacteria</taxon>
        <taxon>Bacillati</taxon>
        <taxon>Actinomycetota</taxon>
        <taxon>Actinomycetes</taxon>
        <taxon>Streptosporangiales</taxon>
        <taxon>Thermomonosporaceae</taxon>
        <taxon>Actinomadura</taxon>
    </lineage>
</organism>
<dbReference type="Pfam" id="PF06527">
    <property type="entry name" value="TniQ"/>
    <property type="match status" value="1"/>
</dbReference>
<feature type="domain" description="TniQ" evidence="1">
    <location>
        <begin position="8"/>
        <end position="81"/>
    </location>
</feature>
<reference evidence="2 3" key="1">
    <citation type="submission" date="2018-10" db="EMBL/GenBank/DDBJ databases">
        <title>Isolation from soil.</title>
        <authorList>
            <person name="Hu J."/>
        </authorList>
    </citation>
    <scope>NUCLEOTIDE SEQUENCE [LARGE SCALE GENOMIC DNA]</scope>
    <source>
        <strain evidence="2 3">NEAU-Ht49</strain>
    </source>
</reference>
<comment type="caution">
    <text evidence="2">The sequence shown here is derived from an EMBL/GenBank/DDBJ whole genome shotgun (WGS) entry which is preliminary data.</text>
</comment>
<dbReference type="RefSeq" id="WP_122200117.1">
    <property type="nucleotide sequence ID" value="NZ_JBHSKC010000062.1"/>
</dbReference>